<evidence type="ECO:0000256" key="1">
    <source>
        <dbReference type="SAM" id="MobiDB-lite"/>
    </source>
</evidence>
<protein>
    <submittedName>
        <fullName evidence="2">Uncharacterized protein</fullName>
    </submittedName>
</protein>
<dbReference type="AlphaFoldDB" id="A0AAD5U9F8"/>
<organism evidence="2 3">
    <name type="scientific">Clydaea vesicula</name>
    <dbReference type="NCBI Taxonomy" id="447962"/>
    <lineage>
        <taxon>Eukaryota</taxon>
        <taxon>Fungi</taxon>
        <taxon>Fungi incertae sedis</taxon>
        <taxon>Chytridiomycota</taxon>
        <taxon>Chytridiomycota incertae sedis</taxon>
        <taxon>Chytridiomycetes</taxon>
        <taxon>Lobulomycetales</taxon>
        <taxon>Lobulomycetaceae</taxon>
        <taxon>Clydaea</taxon>
    </lineage>
</organism>
<feature type="region of interest" description="Disordered" evidence="1">
    <location>
        <begin position="734"/>
        <end position="781"/>
    </location>
</feature>
<gene>
    <name evidence="2" type="ORF">HK099_005417</name>
</gene>
<feature type="compositionally biased region" description="Polar residues" evidence="1">
    <location>
        <begin position="819"/>
        <end position="845"/>
    </location>
</feature>
<proteinExistence type="predicted"/>
<feature type="compositionally biased region" description="Basic and acidic residues" evidence="1">
    <location>
        <begin position="743"/>
        <end position="754"/>
    </location>
</feature>
<evidence type="ECO:0000313" key="2">
    <source>
        <dbReference type="EMBL" id="KAJ3226191.1"/>
    </source>
</evidence>
<feature type="region of interest" description="Disordered" evidence="1">
    <location>
        <begin position="639"/>
        <end position="660"/>
    </location>
</feature>
<sequence>MKSIIRTNVLFKLNQEKNGIYNQPTVRQVLIVSNPTITIEEFQLQILQNIIEIDNKKLLRCRSKNMKDIVDKLEFELFDIGILDHTALVIKNKFGSEISNEMYLGEVFEDGDEVIAQAEYCEAVHSFKNENSKKRCGDSLRSYTTIKKTRYSLSFSKDKDSVDFIFSDELGKKSSIYDQVETESDSDVALKDHQSKLLYGGEGRLNKSRLVPSKTQLESISQKLESQSVSHSQLDSQNQSHISLALGRFSPDISIINPGVKEHTSNDENNFSSLKETPHDIYYSQFNESFNESINELPNYASTKAENYTVSSKNSVNGTDSNISENNFKEMGEEEKILDHPVSNENELVSIENNFSSSQAHMVLCWSPKKLLEHKTISSGDAQASLQKSTDVESEKQYVLKAVQVVHEPTKKADIDTASEASLESVNNETDYNVDQGALYNIKDVEILSMADTTTSEGGSLELENGKSGVKQIQNISNQPSPNENFKNLKKIAKNNIRQNVPTDNDDIDMFYSQTDTQKFSLSSLNLEGGDKLNRFKLVESDDFSTEDEKPEITIKNNDLEHTHLLVMNNTQESEKFLAEHQNLKDLTQKVFAYNQLVIDDNELSGDSTSFSSSSDDENAVSNVKKQINEKVILKQKSITSSPSEKTLSSDVKQKLKATSQGRGFKKRMLSLSDIAKTTDFNSSIVSVGRTSFPNSFESSEEEEDDFSSVEPMLENRNGQIQNAKNDLIDINISSDSTESSNEDNKGSGEEQVLKKNKKNSSVRLAGDTLKKEANSRKRKVSGLAGLANDAKVAPSQAAKVNLTMKNTAIARKKKAIDSVSQKKTKNSSIPIFNGTVNNTPQGSLSDGAKNKRKSSEIAVPLTQPVKLSFESTEEDSI</sequence>
<reference evidence="2" key="1">
    <citation type="submission" date="2020-05" db="EMBL/GenBank/DDBJ databases">
        <title>Phylogenomic resolution of chytrid fungi.</title>
        <authorList>
            <person name="Stajich J.E."/>
            <person name="Amses K."/>
            <person name="Simmons R."/>
            <person name="Seto K."/>
            <person name="Myers J."/>
            <person name="Bonds A."/>
            <person name="Quandt C.A."/>
            <person name="Barry K."/>
            <person name="Liu P."/>
            <person name="Grigoriev I."/>
            <person name="Longcore J.E."/>
            <person name="James T.Y."/>
        </authorList>
    </citation>
    <scope>NUCLEOTIDE SEQUENCE</scope>
    <source>
        <strain evidence="2">JEL0476</strain>
    </source>
</reference>
<feature type="region of interest" description="Disordered" evidence="1">
    <location>
        <begin position="814"/>
        <end position="859"/>
    </location>
</feature>
<keyword evidence="3" id="KW-1185">Reference proteome</keyword>
<name>A0AAD5U9F8_9FUNG</name>
<accession>A0AAD5U9F8</accession>
<comment type="caution">
    <text evidence="2">The sequence shown here is derived from an EMBL/GenBank/DDBJ whole genome shotgun (WGS) entry which is preliminary data.</text>
</comment>
<evidence type="ECO:0000313" key="3">
    <source>
        <dbReference type="Proteomes" id="UP001211065"/>
    </source>
</evidence>
<dbReference type="Proteomes" id="UP001211065">
    <property type="component" value="Unassembled WGS sequence"/>
</dbReference>
<dbReference type="EMBL" id="JADGJW010000042">
    <property type="protein sequence ID" value="KAJ3226191.1"/>
    <property type="molecule type" value="Genomic_DNA"/>
</dbReference>